<dbReference type="PANTHER" id="PTHR11328:SF24">
    <property type="entry name" value="MAJOR FACILITATOR SUPERFAMILY (MFS) PROFILE DOMAIN-CONTAINING PROTEIN"/>
    <property type="match status" value="1"/>
</dbReference>
<evidence type="ECO:0000256" key="1">
    <source>
        <dbReference type="SAM" id="Phobius"/>
    </source>
</evidence>
<organism evidence="2">
    <name type="scientific">marine sediment metagenome</name>
    <dbReference type="NCBI Taxonomy" id="412755"/>
    <lineage>
        <taxon>unclassified sequences</taxon>
        <taxon>metagenomes</taxon>
        <taxon>ecological metagenomes</taxon>
    </lineage>
</organism>
<feature type="transmembrane region" description="Helical" evidence="1">
    <location>
        <begin position="237"/>
        <end position="260"/>
    </location>
</feature>
<dbReference type="Gene3D" id="1.20.1250.20">
    <property type="entry name" value="MFS general substrate transporter like domains"/>
    <property type="match status" value="1"/>
</dbReference>
<evidence type="ECO:0008006" key="3">
    <source>
        <dbReference type="Google" id="ProtNLM"/>
    </source>
</evidence>
<keyword evidence="1" id="KW-0812">Transmembrane</keyword>
<feature type="transmembrane region" description="Helical" evidence="1">
    <location>
        <begin position="6"/>
        <end position="34"/>
    </location>
</feature>
<keyword evidence="1" id="KW-1133">Transmembrane helix</keyword>
<feature type="non-terminal residue" evidence="2">
    <location>
        <position position="282"/>
    </location>
</feature>
<dbReference type="GO" id="GO:0005886">
    <property type="term" value="C:plasma membrane"/>
    <property type="evidence" value="ECO:0007669"/>
    <property type="project" value="TreeGrafter"/>
</dbReference>
<dbReference type="PANTHER" id="PTHR11328">
    <property type="entry name" value="MAJOR FACILITATOR SUPERFAMILY DOMAIN-CONTAINING PROTEIN"/>
    <property type="match status" value="1"/>
</dbReference>
<feature type="transmembrane region" description="Helical" evidence="1">
    <location>
        <begin position="214"/>
        <end position="231"/>
    </location>
</feature>
<dbReference type="Pfam" id="PF13347">
    <property type="entry name" value="MFS_2"/>
    <property type="match status" value="1"/>
</dbReference>
<feature type="transmembrane region" description="Helical" evidence="1">
    <location>
        <begin position="181"/>
        <end position="202"/>
    </location>
</feature>
<dbReference type="InterPro" id="IPR039672">
    <property type="entry name" value="MFS_2"/>
</dbReference>
<keyword evidence="1" id="KW-0472">Membrane</keyword>
<dbReference type="GO" id="GO:0015293">
    <property type="term" value="F:symporter activity"/>
    <property type="evidence" value="ECO:0007669"/>
    <property type="project" value="InterPro"/>
</dbReference>
<gene>
    <name evidence="2" type="ORF">S03H2_07966</name>
</gene>
<feature type="transmembrane region" description="Helical" evidence="1">
    <location>
        <begin position="148"/>
        <end position="169"/>
    </location>
</feature>
<accession>X1FD78</accession>
<dbReference type="AlphaFoldDB" id="X1FD78"/>
<dbReference type="GO" id="GO:0008643">
    <property type="term" value="P:carbohydrate transport"/>
    <property type="evidence" value="ECO:0007669"/>
    <property type="project" value="InterPro"/>
</dbReference>
<comment type="caution">
    <text evidence="2">The sequence shown here is derived from an EMBL/GenBank/DDBJ whole genome shotgun (WGS) entry which is preliminary data.</text>
</comment>
<dbReference type="SUPFAM" id="SSF103473">
    <property type="entry name" value="MFS general substrate transporter"/>
    <property type="match status" value="1"/>
</dbReference>
<feature type="non-terminal residue" evidence="2">
    <location>
        <position position="1"/>
    </location>
</feature>
<feature type="transmembrane region" description="Helical" evidence="1">
    <location>
        <begin position="90"/>
        <end position="109"/>
    </location>
</feature>
<proteinExistence type="predicted"/>
<protein>
    <recommendedName>
        <fullName evidence="3">Major facilitator superfamily (MFS) profile domain-containing protein</fullName>
    </recommendedName>
</protein>
<feature type="transmembrane region" description="Helical" evidence="1">
    <location>
        <begin position="62"/>
        <end position="84"/>
    </location>
</feature>
<dbReference type="InterPro" id="IPR036259">
    <property type="entry name" value="MFS_trans_sf"/>
</dbReference>
<dbReference type="EMBL" id="BARU01003781">
    <property type="protein sequence ID" value="GAH27369.1"/>
    <property type="molecule type" value="Genomic_DNA"/>
</dbReference>
<evidence type="ECO:0000313" key="2">
    <source>
        <dbReference type="EMBL" id="GAH27369.1"/>
    </source>
</evidence>
<reference evidence="2" key="1">
    <citation type="journal article" date="2014" name="Front. Microbiol.">
        <title>High frequency of phylogenetically diverse reductive dehalogenase-homologous genes in deep subseafloor sedimentary metagenomes.</title>
        <authorList>
            <person name="Kawai M."/>
            <person name="Futagami T."/>
            <person name="Toyoda A."/>
            <person name="Takaki Y."/>
            <person name="Nishi S."/>
            <person name="Hori S."/>
            <person name="Arai W."/>
            <person name="Tsubouchi T."/>
            <person name="Morono Y."/>
            <person name="Uchiyama I."/>
            <person name="Ito T."/>
            <person name="Fujiyama A."/>
            <person name="Inagaki F."/>
            <person name="Takami H."/>
        </authorList>
    </citation>
    <scope>NUCLEOTIDE SEQUENCE</scope>
    <source>
        <strain evidence="2">Expedition CK06-06</strain>
    </source>
</reference>
<sequence length="282" mass="30713">GLVIGPIFLILSFIQISPDILISVIWLIVVMVVYDTFMSSSEINEMALFPDLFREDSHRRKVIVIGAIIGGIATIFINVLIPIFISSIGYLGTVVLVVIFGYILVIPYSSGIREPKEMKEFRAELDSSQRGSSPVGEVIKRIFKDRSWMGITIAGFSWSVAGACFLYGLNFYVTHSLGLDIGATALPLLTVNTIGFLLAPLWTWISRKIGVRNAYIAGMFCNIIAYFSLVFDTDLISLTLVFALAGVGFSATAGVIFGLLRAQGIDNATVNSGKREEGSYSG</sequence>
<name>X1FD78_9ZZZZ</name>